<name>A0ABR0B1L0_9CRUS</name>
<organism evidence="1 2">
    <name type="scientific">Daphnia magna</name>
    <dbReference type="NCBI Taxonomy" id="35525"/>
    <lineage>
        <taxon>Eukaryota</taxon>
        <taxon>Metazoa</taxon>
        <taxon>Ecdysozoa</taxon>
        <taxon>Arthropoda</taxon>
        <taxon>Crustacea</taxon>
        <taxon>Branchiopoda</taxon>
        <taxon>Diplostraca</taxon>
        <taxon>Cladocera</taxon>
        <taxon>Anomopoda</taxon>
        <taxon>Daphniidae</taxon>
        <taxon>Daphnia</taxon>
    </lineage>
</organism>
<accession>A0ABR0B1L0</accession>
<sequence>MIHDGLILHCTGSCMCHLISNSWCWLDGVLRGLLCLLYIKGRLKEAPGNKTPVFHQVCGELVKAQEVLLYQQLMVVINAALTFRCCGFAVERFCQQLIV</sequence>
<protein>
    <submittedName>
        <fullName evidence="1">Uncharacterized protein</fullName>
    </submittedName>
</protein>
<evidence type="ECO:0000313" key="2">
    <source>
        <dbReference type="Proteomes" id="UP001234178"/>
    </source>
</evidence>
<proteinExistence type="predicted"/>
<dbReference type="EMBL" id="JAOYFB010000040">
    <property type="protein sequence ID" value="KAK4035584.1"/>
    <property type="molecule type" value="Genomic_DNA"/>
</dbReference>
<evidence type="ECO:0000313" key="1">
    <source>
        <dbReference type="EMBL" id="KAK4035584.1"/>
    </source>
</evidence>
<keyword evidence="2" id="KW-1185">Reference proteome</keyword>
<comment type="caution">
    <text evidence="1">The sequence shown here is derived from an EMBL/GenBank/DDBJ whole genome shotgun (WGS) entry which is preliminary data.</text>
</comment>
<dbReference type="Proteomes" id="UP001234178">
    <property type="component" value="Unassembled WGS sequence"/>
</dbReference>
<gene>
    <name evidence="1" type="ORF">OUZ56_027672</name>
</gene>
<reference evidence="1 2" key="1">
    <citation type="journal article" date="2023" name="Nucleic Acids Res.">
        <title>The hologenome of Daphnia magna reveals possible DNA methylation and microbiome-mediated evolution of the host genome.</title>
        <authorList>
            <person name="Chaturvedi A."/>
            <person name="Li X."/>
            <person name="Dhandapani V."/>
            <person name="Marshall H."/>
            <person name="Kissane S."/>
            <person name="Cuenca-Cambronero M."/>
            <person name="Asole G."/>
            <person name="Calvet F."/>
            <person name="Ruiz-Romero M."/>
            <person name="Marangio P."/>
            <person name="Guigo R."/>
            <person name="Rago D."/>
            <person name="Mirbahai L."/>
            <person name="Eastwood N."/>
            <person name="Colbourne J.K."/>
            <person name="Zhou J."/>
            <person name="Mallon E."/>
            <person name="Orsini L."/>
        </authorList>
    </citation>
    <scope>NUCLEOTIDE SEQUENCE [LARGE SCALE GENOMIC DNA]</scope>
    <source>
        <strain evidence="1">LRV0_1</strain>
    </source>
</reference>